<reference evidence="1" key="1">
    <citation type="journal article" date="2003" name="Science">
        <title>In-depth view of structure, activity, and evolution of rice chromosome 10.</title>
        <authorList>
            <consortium name="Rice Chromosome 10 Sequencing Consortium"/>
        </authorList>
    </citation>
    <scope>NUCLEOTIDE SEQUENCE [LARGE SCALE GENOMIC DNA]</scope>
</reference>
<gene>
    <name evidence="1" type="ordered locus">LOC_Os10g20460</name>
</gene>
<reference evidence="1" key="2">
    <citation type="submission" date="2003-05" db="EMBL/GenBank/DDBJ databases">
        <authorList>
            <person name="Buell C.R."/>
            <person name="Wing R.A."/>
            <person name="McCombie W.R."/>
            <person name="Messing J."/>
            <person name="Yuan Q."/>
            <person name="Ouyang S."/>
        </authorList>
    </citation>
    <scope>NUCLEOTIDE SEQUENCE</scope>
</reference>
<dbReference type="EMBL" id="DP000086">
    <property type="protein sequence ID" value="ABB47259.1"/>
    <property type="molecule type" value="Genomic_DNA"/>
</dbReference>
<dbReference type="AlphaFoldDB" id="Q339L8"/>
<organism evidence="1">
    <name type="scientific">Oryza sativa subsp. japonica</name>
    <name type="common">Rice</name>
    <dbReference type="NCBI Taxonomy" id="39947"/>
    <lineage>
        <taxon>Eukaryota</taxon>
        <taxon>Viridiplantae</taxon>
        <taxon>Streptophyta</taxon>
        <taxon>Embryophyta</taxon>
        <taxon>Tracheophyta</taxon>
        <taxon>Spermatophyta</taxon>
        <taxon>Magnoliopsida</taxon>
        <taxon>Liliopsida</taxon>
        <taxon>Poales</taxon>
        <taxon>Poaceae</taxon>
        <taxon>BOP clade</taxon>
        <taxon>Oryzoideae</taxon>
        <taxon>Oryzeae</taxon>
        <taxon>Oryzinae</taxon>
        <taxon>Oryza</taxon>
        <taxon>Oryza sativa</taxon>
    </lineage>
</organism>
<proteinExistence type="predicted"/>
<accession>Q339L8</accession>
<name>Q339L8_ORYSJ</name>
<sequence>MTSRDRMPHLLRAANGPIKAKIAWVQFRGLRYLRDGLRKQHSYVFNYYRVYKRTSGMTMVKETDNREMFARRESCGIHGGVRSSGGLARHL</sequence>
<protein>
    <submittedName>
        <fullName evidence="1">Uncharacterized protein</fullName>
    </submittedName>
</protein>
<reference evidence="1" key="3">
    <citation type="submission" date="2006-07" db="EMBL/GenBank/DDBJ databases">
        <authorList>
            <person name="Buell R."/>
        </authorList>
    </citation>
    <scope>NUCLEOTIDE SEQUENCE</scope>
</reference>
<evidence type="ECO:0000313" key="1">
    <source>
        <dbReference type="EMBL" id="ABB47259.1"/>
    </source>
</evidence>